<keyword evidence="2" id="KW-0813">Transport</keyword>
<keyword evidence="3 6" id="KW-0812">Transmembrane</keyword>
<evidence type="ECO:0000256" key="5">
    <source>
        <dbReference type="ARBA" id="ARBA00023136"/>
    </source>
</evidence>
<feature type="transmembrane region" description="Helical" evidence="6">
    <location>
        <begin position="279"/>
        <end position="299"/>
    </location>
</feature>
<dbReference type="PANTHER" id="PTHR23530">
    <property type="entry name" value="TRANSPORT PROTEIN-RELATED"/>
    <property type="match status" value="1"/>
</dbReference>
<feature type="transmembrane region" description="Helical" evidence="6">
    <location>
        <begin position="245"/>
        <end position="267"/>
    </location>
</feature>
<dbReference type="Gene3D" id="1.20.1250.20">
    <property type="entry name" value="MFS general substrate transporter like domains"/>
    <property type="match status" value="1"/>
</dbReference>
<dbReference type="GO" id="GO:0005886">
    <property type="term" value="C:plasma membrane"/>
    <property type="evidence" value="ECO:0007669"/>
    <property type="project" value="UniProtKB-SubCell"/>
</dbReference>
<feature type="transmembrane region" description="Helical" evidence="6">
    <location>
        <begin position="12"/>
        <end position="31"/>
    </location>
</feature>
<evidence type="ECO:0000259" key="7">
    <source>
        <dbReference type="PROSITE" id="PS50850"/>
    </source>
</evidence>
<feature type="transmembrane region" description="Helical" evidence="6">
    <location>
        <begin position="95"/>
        <end position="113"/>
    </location>
</feature>
<feature type="transmembrane region" description="Helical" evidence="6">
    <location>
        <begin position="221"/>
        <end position="239"/>
    </location>
</feature>
<dbReference type="PROSITE" id="PS50850">
    <property type="entry name" value="MFS"/>
    <property type="match status" value="1"/>
</dbReference>
<evidence type="ECO:0000256" key="2">
    <source>
        <dbReference type="ARBA" id="ARBA00022448"/>
    </source>
</evidence>
<gene>
    <name evidence="8" type="ORF">GLW05_15540</name>
</gene>
<reference evidence="8 9" key="1">
    <citation type="submission" date="2019-11" db="EMBL/GenBank/DDBJ databases">
        <title>Genome sequences of 17 halophilic strains isolated from different environments.</title>
        <authorList>
            <person name="Furrow R.E."/>
        </authorList>
    </citation>
    <scope>NUCLEOTIDE SEQUENCE [LARGE SCALE GENOMIC DNA]</scope>
    <source>
        <strain evidence="8 9">22514_16_FS</strain>
    </source>
</reference>
<dbReference type="InterPro" id="IPR036259">
    <property type="entry name" value="MFS_trans_sf"/>
</dbReference>
<dbReference type="AlphaFoldDB" id="A0A6I5A1V5"/>
<feature type="transmembrane region" description="Helical" evidence="6">
    <location>
        <begin position="37"/>
        <end position="59"/>
    </location>
</feature>
<protein>
    <submittedName>
        <fullName evidence="8">MFS transporter</fullName>
    </submittedName>
</protein>
<feature type="transmembrane region" description="Helical" evidence="6">
    <location>
        <begin position="71"/>
        <end position="89"/>
    </location>
</feature>
<feature type="transmembrane region" description="Helical" evidence="6">
    <location>
        <begin position="163"/>
        <end position="182"/>
    </location>
</feature>
<dbReference type="InterPro" id="IPR011701">
    <property type="entry name" value="MFS"/>
</dbReference>
<organism evidence="8 9">
    <name type="scientific">Pontibacillus yanchengensis</name>
    <dbReference type="NCBI Taxonomy" id="462910"/>
    <lineage>
        <taxon>Bacteria</taxon>
        <taxon>Bacillati</taxon>
        <taxon>Bacillota</taxon>
        <taxon>Bacilli</taxon>
        <taxon>Bacillales</taxon>
        <taxon>Bacillaceae</taxon>
        <taxon>Pontibacillus</taxon>
    </lineage>
</organism>
<dbReference type="PROSITE" id="PS00216">
    <property type="entry name" value="SUGAR_TRANSPORT_1"/>
    <property type="match status" value="1"/>
</dbReference>
<proteinExistence type="predicted"/>
<dbReference type="SUPFAM" id="SSF103473">
    <property type="entry name" value="MFS general substrate transporter"/>
    <property type="match status" value="1"/>
</dbReference>
<comment type="caution">
    <text evidence="8">The sequence shown here is derived from an EMBL/GenBank/DDBJ whole genome shotgun (WGS) entry which is preliminary data.</text>
</comment>
<dbReference type="InterPro" id="IPR020846">
    <property type="entry name" value="MFS_dom"/>
</dbReference>
<dbReference type="Proteomes" id="UP000468638">
    <property type="component" value="Unassembled WGS sequence"/>
</dbReference>
<evidence type="ECO:0000256" key="6">
    <source>
        <dbReference type="SAM" id="Phobius"/>
    </source>
</evidence>
<feature type="transmembrane region" description="Helical" evidence="6">
    <location>
        <begin position="305"/>
        <end position="327"/>
    </location>
</feature>
<dbReference type="Pfam" id="PF07690">
    <property type="entry name" value="MFS_1"/>
    <property type="match status" value="1"/>
</dbReference>
<comment type="subcellular location">
    <subcellularLocation>
        <location evidence="1">Cell membrane</location>
        <topology evidence="1">Multi-pass membrane protein</topology>
    </subcellularLocation>
</comment>
<sequence>MKRNMKTNIRFIYLYIFFAQLFFDRALWVIYLSDSGLSMTQIGIVEALMHVAVVLFEIPTGMIADLYGRKVSLLIGNVLSIGYGGLMLISDSFSLFGVALMTLGLCMTFQSGAEEALAYDTLKEQGQEHQYTRVFGNMTALALLSLSVAKLAGGWMAEMSWELVYGAIVVVHVIALVPIFFLHEPEREKKEKQVNWMKQWQDQLKEGATIWRNNPTIHIPIAFFVMVVTSIVILTFYGQEYFTRIGYSATTIGVIFTAEGLLGVVMAKVAYRLEARWKFFTITYYGYALYLGFFLLYIWSPNWAIVLSFLVMSQFVTLYEPIFSNFIQNKLESHVRSTFFSMISVVESFFIMILFPLFGYMIDTIGFKLGFLSLVCMLFFIYIVGGVQNKRKYQM</sequence>
<feature type="transmembrane region" description="Helical" evidence="6">
    <location>
        <begin position="365"/>
        <end position="385"/>
    </location>
</feature>
<evidence type="ECO:0000256" key="3">
    <source>
        <dbReference type="ARBA" id="ARBA00022692"/>
    </source>
</evidence>
<evidence type="ECO:0000313" key="9">
    <source>
        <dbReference type="Proteomes" id="UP000468638"/>
    </source>
</evidence>
<evidence type="ECO:0000256" key="1">
    <source>
        <dbReference type="ARBA" id="ARBA00004651"/>
    </source>
</evidence>
<name>A0A6I5A1V5_9BACI</name>
<dbReference type="GO" id="GO:0022857">
    <property type="term" value="F:transmembrane transporter activity"/>
    <property type="evidence" value="ECO:0007669"/>
    <property type="project" value="InterPro"/>
</dbReference>
<dbReference type="EMBL" id="WMEQ01000013">
    <property type="protein sequence ID" value="MYL34997.1"/>
    <property type="molecule type" value="Genomic_DNA"/>
</dbReference>
<dbReference type="PANTHER" id="PTHR23530:SF1">
    <property type="entry name" value="PERMEASE, MAJOR FACILITATOR SUPERFAMILY-RELATED"/>
    <property type="match status" value="1"/>
</dbReference>
<accession>A0A6I5A1V5</accession>
<feature type="transmembrane region" description="Helical" evidence="6">
    <location>
        <begin position="339"/>
        <end position="359"/>
    </location>
</feature>
<feature type="domain" description="Major facilitator superfamily (MFS) profile" evidence="7">
    <location>
        <begin position="1"/>
        <end position="391"/>
    </location>
</feature>
<evidence type="ECO:0000256" key="4">
    <source>
        <dbReference type="ARBA" id="ARBA00022989"/>
    </source>
</evidence>
<keyword evidence="5 6" id="KW-0472">Membrane</keyword>
<keyword evidence="4 6" id="KW-1133">Transmembrane helix</keyword>
<feature type="transmembrane region" description="Helical" evidence="6">
    <location>
        <begin position="134"/>
        <end position="157"/>
    </location>
</feature>
<dbReference type="InterPro" id="IPR005829">
    <property type="entry name" value="Sugar_transporter_CS"/>
</dbReference>
<dbReference type="InterPro" id="IPR053160">
    <property type="entry name" value="MFS_DHA3_Transporter"/>
</dbReference>
<evidence type="ECO:0000313" key="8">
    <source>
        <dbReference type="EMBL" id="MYL34997.1"/>
    </source>
</evidence>
<dbReference type="RefSeq" id="WP_160850068.1">
    <property type="nucleotide sequence ID" value="NZ_WMEQ01000013.1"/>
</dbReference>
<dbReference type="OrthoDB" id="9816124at2"/>